<dbReference type="Proteomes" id="UP000299102">
    <property type="component" value="Unassembled WGS sequence"/>
</dbReference>
<dbReference type="OrthoDB" id="6622005at2759"/>
<keyword evidence="2" id="KW-1185">Reference proteome</keyword>
<comment type="caution">
    <text evidence="1">The sequence shown here is derived from an EMBL/GenBank/DDBJ whole genome shotgun (WGS) entry which is preliminary data.</text>
</comment>
<dbReference type="PANTHER" id="PTHR46114">
    <property type="entry name" value="APPLE DOMAIN-CONTAINING PROTEIN"/>
    <property type="match status" value="1"/>
</dbReference>
<organism evidence="1 2">
    <name type="scientific">Eumeta variegata</name>
    <name type="common">Bagworm moth</name>
    <name type="synonym">Eumeta japonica</name>
    <dbReference type="NCBI Taxonomy" id="151549"/>
    <lineage>
        <taxon>Eukaryota</taxon>
        <taxon>Metazoa</taxon>
        <taxon>Ecdysozoa</taxon>
        <taxon>Arthropoda</taxon>
        <taxon>Hexapoda</taxon>
        <taxon>Insecta</taxon>
        <taxon>Pterygota</taxon>
        <taxon>Neoptera</taxon>
        <taxon>Endopterygota</taxon>
        <taxon>Lepidoptera</taxon>
        <taxon>Glossata</taxon>
        <taxon>Ditrysia</taxon>
        <taxon>Tineoidea</taxon>
        <taxon>Psychidae</taxon>
        <taxon>Oiketicinae</taxon>
        <taxon>Eumeta</taxon>
    </lineage>
</organism>
<name>A0A4C1ZYL5_EUMVA</name>
<protein>
    <submittedName>
        <fullName evidence="1">Uncharacterized protein</fullName>
    </submittedName>
</protein>
<reference evidence="1 2" key="1">
    <citation type="journal article" date="2019" name="Commun. Biol.">
        <title>The bagworm genome reveals a unique fibroin gene that provides high tensile strength.</title>
        <authorList>
            <person name="Kono N."/>
            <person name="Nakamura H."/>
            <person name="Ohtoshi R."/>
            <person name="Tomita M."/>
            <person name="Numata K."/>
            <person name="Arakawa K."/>
        </authorList>
    </citation>
    <scope>NUCLEOTIDE SEQUENCE [LARGE SCALE GENOMIC DNA]</scope>
</reference>
<accession>A0A4C1ZYL5</accession>
<proteinExistence type="predicted"/>
<dbReference type="PANTHER" id="PTHR46114:SF1">
    <property type="entry name" value="ZAD DOMAIN-CONTAINING PROTEIN"/>
    <property type="match status" value="1"/>
</dbReference>
<dbReference type="AlphaFoldDB" id="A0A4C1ZYL5"/>
<evidence type="ECO:0000313" key="1">
    <source>
        <dbReference type="EMBL" id="GBP91707.1"/>
    </source>
</evidence>
<dbReference type="EMBL" id="BGZK01002198">
    <property type="protein sequence ID" value="GBP91707.1"/>
    <property type="molecule type" value="Genomic_DNA"/>
</dbReference>
<evidence type="ECO:0000313" key="2">
    <source>
        <dbReference type="Proteomes" id="UP000299102"/>
    </source>
</evidence>
<gene>
    <name evidence="1" type="ORF">EVAR_57173_1</name>
</gene>
<sequence>MMTSRLGGRRLGGSRGSLQHHACSAASDLDLTARAHRTHKARKSDGYIQHVEQLLIQYQQLQCNMGIKFHYLHSHLDYLPENFGDLSEEQGEHFHHNIRTMEDTGKLLPGIKFPSTLRDYLQRQYSFKRELPVDRADTPRSDFQLCS</sequence>